<evidence type="ECO:0000256" key="5">
    <source>
        <dbReference type="ARBA" id="ARBA00023136"/>
    </source>
</evidence>
<dbReference type="PANTHER" id="PTHR21143:SF133">
    <property type="entry name" value="GUSTATORY AND PHEROMONE RECEPTOR 32A-RELATED"/>
    <property type="match status" value="1"/>
</dbReference>
<evidence type="ECO:0000256" key="6">
    <source>
        <dbReference type="ARBA" id="ARBA00023170"/>
    </source>
</evidence>
<dbReference type="PANTHER" id="PTHR21143">
    <property type="entry name" value="INVERTEBRATE GUSTATORY RECEPTOR"/>
    <property type="match status" value="1"/>
</dbReference>
<feature type="transmembrane region" description="Helical" evidence="8">
    <location>
        <begin position="325"/>
        <end position="343"/>
    </location>
</feature>
<evidence type="ECO:0000256" key="4">
    <source>
        <dbReference type="ARBA" id="ARBA00022989"/>
    </source>
</evidence>
<dbReference type="GO" id="GO:0007165">
    <property type="term" value="P:signal transduction"/>
    <property type="evidence" value="ECO:0007669"/>
    <property type="project" value="UniProtKB-KW"/>
</dbReference>
<feature type="transmembrane region" description="Helical" evidence="8">
    <location>
        <begin position="120"/>
        <end position="141"/>
    </location>
</feature>
<name>A0A482VV31_ASBVE</name>
<dbReference type="GO" id="GO:0030425">
    <property type="term" value="C:dendrite"/>
    <property type="evidence" value="ECO:0007669"/>
    <property type="project" value="TreeGrafter"/>
</dbReference>
<comment type="caution">
    <text evidence="9">The sequence shown here is derived from an EMBL/GenBank/DDBJ whole genome shotgun (WGS) entry which is preliminary data.</text>
</comment>
<keyword evidence="7 8" id="KW-0807">Transducer</keyword>
<evidence type="ECO:0000313" key="10">
    <source>
        <dbReference type="Proteomes" id="UP000292052"/>
    </source>
</evidence>
<dbReference type="EMBL" id="QDEB01063610">
    <property type="protein sequence ID" value="RZC36268.1"/>
    <property type="molecule type" value="Genomic_DNA"/>
</dbReference>
<dbReference type="GO" id="GO:0008049">
    <property type="term" value="P:male courtship behavior"/>
    <property type="evidence" value="ECO:0007669"/>
    <property type="project" value="TreeGrafter"/>
</dbReference>
<evidence type="ECO:0000313" key="9">
    <source>
        <dbReference type="EMBL" id="RZC36268.1"/>
    </source>
</evidence>
<keyword evidence="2 8" id="KW-1003">Cell membrane</keyword>
<evidence type="ECO:0000256" key="7">
    <source>
        <dbReference type="ARBA" id="ARBA00023224"/>
    </source>
</evidence>
<dbReference type="GO" id="GO:0030424">
    <property type="term" value="C:axon"/>
    <property type="evidence" value="ECO:0007669"/>
    <property type="project" value="TreeGrafter"/>
</dbReference>
<comment type="caution">
    <text evidence="8">Lacks conserved residue(s) required for the propagation of feature annotation.</text>
</comment>
<organism evidence="9 10">
    <name type="scientific">Asbolus verrucosus</name>
    <name type="common">Desert ironclad beetle</name>
    <dbReference type="NCBI Taxonomy" id="1661398"/>
    <lineage>
        <taxon>Eukaryota</taxon>
        <taxon>Metazoa</taxon>
        <taxon>Ecdysozoa</taxon>
        <taxon>Arthropoda</taxon>
        <taxon>Hexapoda</taxon>
        <taxon>Insecta</taxon>
        <taxon>Pterygota</taxon>
        <taxon>Neoptera</taxon>
        <taxon>Endopterygota</taxon>
        <taxon>Coleoptera</taxon>
        <taxon>Polyphaga</taxon>
        <taxon>Cucujiformia</taxon>
        <taxon>Tenebrionidae</taxon>
        <taxon>Pimeliinae</taxon>
        <taxon>Asbolus</taxon>
    </lineage>
</organism>
<dbReference type="OrthoDB" id="10461479at2759"/>
<keyword evidence="10" id="KW-1185">Reference proteome</keyword>
<evidence type="ECO:0000256" key="1">
    <source>
        <dbReference type="ARBA" id="ARBA00004651"/>
    </source>
</evidence>
<evidence type="ECO:0000256" key="3">
    <source>
        <dbReference type="ARBA" id="ARBA00022692"/>
    </source>
</evidence>
<accession>A0A482VV31</accession>
<dbReference type="GO" id="GO:0043025">
    <property type="term" value="C:neuronal cell body"/>
    <property type="evidence" value="ECO:0007669"/>
    <property type="project" value="TreeGrafter"/>
</dbReference>
<keyword evidence="3 8" id="KW-0812">Transmembrane</keyword>
<dbReference type="Pfam" id="PF08395">
    <property type="entry name" value="7tm_7"/>
    <property type="match status" value="1"/>
</dbReference>
<dbReference type="Proteomes" id="UP000292052">
    <property type="component" value="Unassembled WGS sequence"/>
</dbReference>
<dbReference type="InterPro" id="IPR013604">
    <property type="entry name" value="7TM_chemorcpt"/>
</dbReference>
<feature type="transmembrane region" description="Helical" evidence="8">
    <location>
        <begin position="59"/>
        <end position="82"/>
    </location>
</feature>
<evidence type="ECO:0000256" key="2">
    <source>
        <dbReference type="ARBA" id="ARBA00022475"/>
    </source>
</evidence>
<dbReference type="GO" id="GO:0007635">
    <property type="term" value="P:chemosensory behavior"/>
    <property type="evidence" value="ECO:0007669"/>
    <property type="project" value="TreeGrafter"/>
</dbReference>
<sequence>MQYLHHRFIISSKIFCFNSALSSNRMSKFFLLYNVILVAVYSAILYFRFTDKSPKKLQAVNNVVLILQLISYICTFFCNIISNWLNSKKLYTCLKKLTTIDENLIKFGAYLDHKKINLHFNISFFMAISLFSYVAIADYVFDVVVDKNITLEVWLSVYVPLTVNYFSCYFIVLSLYLLHVRYSLLVKFLKNILQQGIFPGEDLSVVKSFVLMFMKMINVTNSMIPQFSLQICTMFILTFITLTNNLYLLMKDLMFLHAIEIVLIVWAHYQIHLKVNTIFGWAPQLMSINCSLQNHSYELMECYLLIDKNKLDVQVFGMFTVDPSTLLAVTTWIVSYLIIMIQFTPENYKPDSSNWLMRSPTT</sequence>
<proteinExistence type="inferred from homology"/>
<comment type="subcellular location">
    <subcellularLocation>
        <location evidence="1 8">Cell membrane</location>
        <topology evidence="1 8">Multi-pass membrane protein</topology>
    </subcellularLocation>
</comment>
<protein>
    <recommendedName>
        <fullName evidence="8">Gustatory receptor</fullName>
    </recommendedName>
</protein>
<feature type="transmembrane region" description="Helical" evidence="8">
    <location>
        <begin position="29"/>
        <end position="47"/>
    </location>
</feature>
<evidence type="ECO:0000256" key="8">
    <source>
        <dbReference type="RuleBase" id="RU363108"/>
    </source>
</evidence>
<feature type="transmembrane region" description="Helical" evidence="8">
    <location>
        <begin position="223"/>
        <end position="242"/>
    </location>
</feature>
<dbReference type="GO" id="GO:0005886">
    <property type="term" value="C:plasma membrane"/>
    <property type="evidence" value="ECO:0007669"/>
    <property type="project" value="UniProtKB-SubCell"/>
</dbReference>
<keyword evidence="5 8" id="KW-0472">Membrane</keyword>
<gene>
    <name evidence="9" type="ORF">BDFB_010881</name>
</gene>
<reference evidence="9 10" key="1">
    <citation type="submission" date="2017-03" db="EMBL/GenBank/DDBJ databases">
        <title>Genome of the blue death feigning beetle - Asbolus verrucosus.</title>
        <authorList>
            <person name="Rider S.D."/>
        </authorList>
    </citation>
    <scope>NUCLEOTIDE SEQUENCE [LARGE SCALE GENOMIC DNA]</scope>
    <source>
        <strain evidence="9">Butters</strain>
        <tissue evidence="9">Head and leg muscle</tissue>
    </source>
</reference>
<dbReference type="GO" id="GO:0050909">
    <property type="term" value="P:sensory perception of taste"/>
    <property type="evidence" value="ECO:0007669"/>
    <property type="project" value="InterPro"/>
</dbReference>
<feature type="transmembrane region" description="Helical" evidence="8">
    <location>
        <begin position="153"/>
        <end position="178"/>
    </location>
</feature>
<keyword evidence="6 8" id="KW-0675">Receptor</keyword>
<dbReference type="AlphaFoldDB" id="A0A482VV31"/>
<keyword evidence="4 8" id="KW-1133">Transmembrane helix</keyword>
<comment type="similarity">
    <text evidence="8">Belongs to the insect chemoreceptor superfamily. Gustatory receptor (GR) family.</text>
</comment>
<comment type="function">
    <text evidence="8">Gustatory receptor which mediates acceptance or avoidance behavior, depending on its substrates.</text>
</comment>